<keyword evidence="2" id="KW-1185">Reference proteome</keyword>
<organism evidence="1 2">
    <name type="scientific">Pristionchus entomophagus</name>
    <dbReference type="NCBI Taxonomy" id="358040"/>
    <lineage>
        <taxon>Eukaryota</taxon>
        <taxon>Metazoa</taxon>
        <taxon>Ecdysozoa</taxon>
        <taxon>Nematoda</taxon>
        <taxon>Chromadorea</taxon>
        <taxon>Rhabditida</taxon>
        <taxon>Rhabditina</taxon>
        <taxon>Diplogasteromorpha</taxon>
        <taxon>Diplogasteroidea</taxon>
        <taxon>Neodiplogasteridae</taxon>
        <taxon>Pristionchus</taxon>
    </lineage>
</organism>
<gene>
    <name evidence="1" type="ORF">PENTCL1PPCAC_4347</name>
</gene>
<name>A0AAV5SHR3_9BILA</name>
<reference evidence="1" key="1">
    <citation type="submission" date="2023-10" db="EMBL/GenBank/DDBJ databases">
        <title>Genome assembly of Pristionchus species.</title>
        <authorList>
            <person name="Yoshida K."/>
            <person name="Sommer R.J."/>
        </authorList>
    </citation>
    <scope>NUCLEOTIDE SEQUENCE</scope>
    <source>
        <strain evidence="1">RS0144</strain>
    </source>
</reference>
<evidence type="ECO:0000313" key="1">
    <source>
        <dbReference type="EMBL" id="GMS82172.1"/>
    </source>
</evidence>
<protein>
    <recommendedName>
        <fullName evidence="3">Ribosomal protein</fullName>
    </recommendedName>
</protein>
<dbReference type="AlphaFoldDB" id="A0AAV5SHR3"/>
<dbReference type="Proteomes" id="UP001432027">
    <property type="component" value="Unassembled WGS sequence"/>
</dbReference>
<proteinExistence type="predicted"/>
<dbReference type="EMBL" id="BTSX01000001">
    <property type="protein sequence ID" value="GMS82172.1"/>
    <property type="molecule type" value="Genomic_DNA"/>
</dbReference>
<feature type="non-terminal residue" evidence="1">
    <location>
        <position position="97"/>
    </location>
</feature>
<comment type="caution">
    <text evidence="1">The sequence shown here is derived from an EMBL/GenBank/DDBJ whole genome shotgun (WGS) entry which is preliminary data.</text>
</comment>
<accession>A0AAV5SHR3</accession>
<sequence length="97" mass="10509">PNLTIIPAMLEQLSSTCNIEILDPTGMDRGCSNSFRRPVHRQGFRVQIECGLAHAVGCEVTGRAGAPCARNRSQLGGDVHDLRGAVGFCSRFQQILE</sequence>
<feature type="non-terminal residue" evidence="1">
    <location>
        <position position="1"/>
    </location>
</feature>
<evidence type="ECO:0000313" key="2">
    <source>
        <dbReference type="Proteomes" id="UP001432027"/>
    </source>
</evidence>
<evidence type="ECO:0008006" key="3">
    <source>
        <dbReference type="Google" id="ProtNLM"/>
    </source>
</evidence>